<accession>A0A6A6P6U1</accession>
<protein>
    <submittedName>
        <fullName evidence="2">Uncharacterized protein</fullName>
    </submittedName>
</protein>
<proteinExistence type="predicted"/>
<evidence type="ECO:0000313" key="3">
    <source>
        <dbReference type="Proteomes" id="UP000799766"/>
    </source>
</evidence>
<name>A0A6A6P6U1_9PEZI</name>
<keyword evidence="3" id="KW-1185">Reference proteome</keyword>
<evidence type="ECO:0000256" key="1">
    <source>
        <dbReference type="SAM" id="MobiDB-lite"/>
    </source>
</evidence>
<feature type="region of interest" description="Disordered" evidence="1">
    <location>
        <begin position="1"/>
        <end position="83"/>
    </location>
</feature>
<dbReference type="Proteomes" id="UP000799766">
    <property type="component" value="Unassembled WGS sequence"/>
</dbReference>
<feature type="compositionally biased region" description="Polar residues" evidence="1">
    <location>
        <begin position="30"/>
        <end position="39"/>
    </location>
</feature>
<evidence type="ECO:0000313" key="2">
    <source>
        <dbReference type="EMBL" id="KAF2459143.1"/>
    </source>
</evidence>
<sequence>MKWPFDWRAPSAPHAPFPSLARSAERKFPQRSNPSSLESGPSRPAPKPSIVCSIGVKSNSTHPHCIGQADRGQNNPPPPPTRT</sequence>
<dbReference type="AlphaFoldDB" id="A0A6A6P6U1"/>
<reference evidence="2" key="1">
    <citation type="journal article" date="2020" name="Stud. Mycol.">
        <title>101 Dothideomycetes genomes: a test case for predicting lifestyles and emergence of pathogens.</title>
        <authorList>
            <person name="Haridas S."/>
            <person name="Albert R."/>
            <person name="Binder M."/>
            <person name="Bloem J."/>
            <person name="Labutti K."/>
            <person name="Salamov A."/>
            <person name="Andreopoulos B."/>
            <person name="Baker S."/>
            <person name="Barry K."/>
            <person name="Bills G."/>
            <person name="Bluhm B."/>
            <person name="Cannon C."/>
            <person name="Castanera R."/>
            <person name="Culley D."/>
            <person name="Daum C."/>
            <person name="Ezra D."/>
            <person name="Gonzalez J."/>
            <person name="Henrissat B."/>
            <person name="Kuo A."/>
            <person name="Liang C."/>
            <person name="Lipzen A."/>
            <person name="Lutzoni F."/>
            <person name="Magnuson J."/>
            <person name="Mondo S."/>
            <person name="Nolan M."/>
            <person name="Ohm R."/>
            <person name="Pangilinan J."/>
            <person name="Park H.-J."/>
            <person name="Ramirez L."/>
            <person name="Alfaro M."/>
            <person name="Sun H."/>
            <person name="Tritt A."/>
            <person name="Yoshinaga Y."/>
            <person name="Zwiers L.-H."/>
            <person name="Turgeon B."/>
            <person name="Goodwin S."/>
            <person name="Spatafora J."/>
            <person name="Crous P."/>
            <person name="Grigoriev I."/>
        </authorList>
    </citation>
    <scope>NUCLEOTIDE SEQUENCE</scope>
    <source>
        <strain evidence="2">ATCC 16933</strain>
    </source>
</reference>
<organism evidence="2 3">
    <name type="scientific">Lineolata rhizophorae</name>
    <dbReference type="NCBI Taxonomy" id="578093"/>
    <lineage>
        <taxon>Eukaryota</taxon>
        <taxon>Fungi</taxon>
        <taxon>Dikarya</taxon>
        <taxon>Ascomycota</taxon>
        <taxon>Pezizomycotina</taxon>
        <taxon>Dothideomycetes</taxon>
        <taxon>Dothideomycetes incertae sedis</taxon>
        <taxon>Lineolatales</taxon>
        <taxon>Lineolataceae</taxon>
        <taxon>Lineolata</taxon>
    </lineage>
</organism>
<dbReference type="EMBL" id="MU001676">
    <property type="protein sequence ID" value="KAF2459143.1"/>
    <property type="molecule type" value="Genomic_DNA"/>
</dbReference>
<gene>
    <name evidence="2" type="ORF">BDY21DRAFT_339893</name>
</gene>